<keyword evidence="2" id="KW-0812">Transmembrane</keyword>
<dbReference type="InterPro" id="IPR035214">
    <property type="entry name" value="DUF5324"/>
</dbReference>
<name>A0A7Z0DAL4_9ACTN</name>
<organism evidence="3 4">
    <name type="scientific">Naumannella cuiyingiana</name>
    <dbReference type="NCBI Taxonomy" id="1347891"/>
    <lineage>
        <taxon>Bacteria</taxon>
        <taxon>Bacillati</taxon>
        <taxon>Actinomycetota</taxon>
        <taxon>Actinomycetes</taxon>
        <taxon>Propionibacteriales</taxon>
        <taxon>Propionibacteriaceae</taxon>
        <taxon>Naumannella</taxon>
    </lineage>
</organism>
<accession>A0A7Z0DAL4</accession>
<evidence type="ECO:0000256" key="1">
    <source>
        <dbReference type="SAM" id="MobiDB-lite"/>
    </source>
</evidence>
<keyword evidence="2" id="KW-0472">Membrane</keyword>
<keyword evidence="2" id="KW-1133">Transmembrane helix</keyword>
<dbReference type="Pfam" id="PF17258">
    <property type="entry name" value="DUF5324"/>
    <property type="match status" value="1"/>
</dbReference>
<feature type="transmembrane region" description="Helical" evidence="2">
    <location>
        <begin position="102"/>
        <end position="120"/>
    </location>
</feature>
<comment type="caution">
    <text evidence="3">The sequence shown here is derived from an EMBL/GenBank/DDBJ whole genome shotgun (WGS) entry which is preliminary data.</text>
</comment>
<dbReference type="AlphaFoldDB" id="A0A7Z0DAL4"/>
<dbReference type="Proteomes" id="UP000527616">
    <property type="component" value="Unassembled WGS sequence"/>
</dbReference>
<protein>
    <submittedName>
        <fullName evidence="3">Uncharacterized protein</fullName>
    </submittedName>
</protein>
<proteinExistence type="predicted"/>
<keyword evidence="4" id="KW-1185">Reference proteome</keyword>
<feature type="region of interest" description="Disordered" evidence="1">
    <location>
        <begin position="134"/>
        <end position="214"/>
    </location>
</feature>
<feature type="compositionally biased region" description="Low complexity" evidence="1">
    <location>
        <begin position="164"/>
        <end position="181"/>
    </location>
</feature>
<reference evidence="3 4" key="1">
    <citation type="submission" date="2020-07" db="EMBL/GenBank/DDBJ databases">
        <title>Sequencing the genomes of 1000 actinobacteria strains.</title>
        <authorList>
            <person name="Klenk H.-P."/>
        </authorList>
    </citation>
    <scope>NUCLEOTIDE SEQUENCE [LARGE SCALE GENOMIC DNA]</scope>
    <source>
        <strain evidence="3 4">DSM 103164</strain>
    </source>
</reference>
<evidence type="ECO:0000313" key="3">
    <source>
        <dbReference type="EMBL" id="NYI72044.1"/>
    </source>
</evidence>
<evidence type="ECO:0000256" key="2">
    <source>
        <dbReference type="SAM" id="Phobius"/>
    </source>
</evidence>
<evidence type="ECO:0000313" key="4">
    <source>
        <dbReference type="Proteomes" id="UP000527616"/>
    </source>
</evidence>
<dbReference type="EMBL" id="JACBZS010000001">
    <property type="protein sequence ID" value="NYI72044.1"/>
    <property type="molecule type" value="Genomic_DNA"/>
</dbReference>
<gene>
    <name evidence="3" type="ORF">GGQ54_002604</name>
</gene>
<sequence length="241" mass="25963">MSKRKNAAAEITHTAAKAGEDALNKIGPYVEQARDQIAPKIDEAIGSARERLDKDILPRLNEVLKDASEHPAAEEARKRSQAAAAALRGELSLPEPKRKRKVFLPLLLVLLTAGLGYLAWKKLAGDKDEWETYGNTSWNPSDDFSVKDDSTSQSFSEPVDVPEAAGQDAPAAGSAGPDAASTYGPGSYVGDEPPVGHTIKGNARSMKYHTPDSGGYERTIADVWFTDEDAAQRAGFTRAQR</sequence>